<evidence type="ECO:0000256" key="2">
    <source>
        <dbReference type="ARBA" id="ARBA00010333"/>
    </source>
</evidence>
<dbReference type="PROSITE" id="PS01039">
    <property type="entry name" value="SBP_BACTERIAL_3"/>
    <property type="match status" value="1"/>
</dbReference>
<feature type="domain" description="Ionotropic glutamate receptor C-terminal" evidence="6">
    <location>
        <begin position="33"/>
        <end position="257"/>
    </location>
</feature>
<reference evidence="7" key="2">
    <citation type="journal article" date="2021" name="Microbiol. Resour. Announc.">
        <title>Complete Genome Sequences of Three Human Oral Treponema parvum Isolates.</title>
        <authorList>
            <person name="Zeng H."/>
            <person name="Watt R.M."/>
        </authorList>
    </citation>
    <scope>NUCLEOTIDE SEQUENCE</scope>
    <source>
        <strain evidence="7">ATCC 700773</strain>
    </source>
</reference>
<dbReference type="Pfam" id="PF00497">
    <property type="entry name" value="SBP_bac_3"/>
    <property type="match status" value="1"/>
</dbReference>
<dbReference type="InterPro" id="IPR018313">
    <property type="entry name" value="SBP_3_CS"/>
</dbReference>
<evidence type="ECO:0000313" key="8">
    <source>
        <dbReference type="Proteomes" id="UP000671995"/>
    </source>
</evidence>
<evidence type="ECO:0000256" key="1">
    <source>
        <dbReference type="ARBA" id="ARBA00004196"/>
    </source>
</evidence>
<dbReference type="PROSITE" id="PS51257">
    <property type="entry name" value="PROKAR_LIPOPROTEIN"/>
    <property type="match status" value="1"/>
</dbReference>
<dbReference type="PANTHER" id="PTHR35936">
    <property type="entry name" value="MEMBRANE-BOUND LYTIC MUREIN TRANSGLYCOSYLASE F"/>
    <property type="match status" value="1"/>
</dbReference>
<gene>
    <name evidence="7" type="ORF">HRI96_09860</name>
</gene>
<dbReference type="RefSeq" id="WP_210117183.1">
    <property type="nucleotide sequence ID" value="NZ_CP054257.1"/>
</dbReference>
<dbReference type="Gene3D" id="3.40.190.10">
    <property type="entry name" value="Periplasmic binding protein-like II"/>
    <property type="match status" value="2"/>
</dbReference>
<organism evidence="7 8">
    <name type="scientific">Treponema parvum</name>
    <dbReference type="NCBI Taxonomy" id="138851"/>
    <lineage>
        <taxon>Bacteria</taxon>
        <taxon>Pseudomonadati</taxon>
        <taxon>Spirochaetota</taxon>
        <taxon>Spirochaetia</taxon>
        <taxon>Spirochaetales</taxon>
        <taxon>Treponemataceae</taxon>
        <taxon>Treponema</taxon>
    </lineage>
</organism>
<dbReference type="AlphaFoldDB" id="A0A975F106"/>
<dbReference type="GO" id="GO:0016020">
    <property type="term" value="C:membrane"/>
    <property type="evidence" value="ECO:0007669"/>
    <property type="project" value="InterPro"/>
</dbReference>
<evidence type="ECO:0000259" key="6">
    <source>
        <dbReference type="SMART" id="SM00079"/>
    </source>
</evidence>
<reference evidence="7" key="1">
    <citation type="submission" date="2020-05" db="EMBL/GenBank/DDBJ databases">
        <authorList>
            <person name="Zeng H."/>
            <person name="Chan Y.K."/>
            <person name="Watt R.M."/>
        </authorList>
    </citation>
    <scope>NUCLEOTIDE SEQUENCE</scope>
    <source>
        <strain evidence="7">ATCC 700773</strain>
    </source>
</reference>
<dbReference type="SUPFAM" id="SSF53850">
    <property type="entry name" value="Periplasmic binding protein-like II"/>
    <property type="match status" value="1"/>
</dbReference>
<sequence>MKKILLFIVGSSILFFASCAKKSETSMVLKSGELQIGVNVAYPPFEYYGEDGKTAMGFDIDLGNAVAKQLGLKAKFIDVAWEGIFAGLNTNKYDCIISGVTITPERLDAFEFSKPYVGNGQSIIIRKDSALKISAPEDLTGLTVGYLTESTSDIFMTAKAEAGLKFTAAEYDDAMNSFADLKNGRCDAVVSDSLVAIDYVSKPNNPYKIAWQGKAEEFLGIAMKKGNKELAAAVDKALLQLRSDGTLKKLSEKNFGSDIVSDLN</sequence>
<name>A0A975F106_9SPIR</name>
<evidence type="ECO:0000256" key="3">
    <source>
        <dbReference type="ARBA" id="ARBA00022729"/>
    </source>
</evidence>
<dbReference type="InterPro" id="IPR001638">
    <property type="entry name" value="Solute-binding_3/MltF_N"/>
</dbReference>
<accession>A0A975F106</accession>
<comment type="subcellular location">
    <subcellularLocation>
        <location evidence="1">Cell envelope</location>
    </subcellularLocation>
</comment>
<evidence type="ECO:0000313" key="7">
    <source>
        <dbReference type="EMBL" id="QTQ12471.1"/>
    </source>
</evidence>
<comment type="similarity">
    <text evidence="2 4">Belongs to the bacterial solute-binding protein 3 family.</text>
</comment>
<dbReference type="InterPro" id="IPR001320">
    <property type="entry name" value="Iontro_rcpt_C"/>
</dbReference>
<keyword evidence="3" id="KW-0732">Signal</keyword>
<dbReference type="Proteomes" id="UP000671995">
    <property type="component" value="Chromosome"/>
</dbReference>
<proteinExistence type="inferred from homology"/>
<feature type="domain" description="Solute-binding protein family 3/N-terminal" evidence="5">
    <location>
        <begin position="33"/>
        <end position="258"/>
    </location>
</feature>
<evidence type="ECO:0000256" key="4">
    <source>
        <dbReference type="RuleBase" id="RU003744"/>
    </source>
</evidence>
<dbReference type="SMART" id="SM00079">
    <property type="entry name" value="PBPe"/>
    <property type="match status" value="1"/>
</dbReference>
<dbReference type="PANTHER" id="PTHR35936:SF17">
    <property type="entry name" value="ARGININE-BINDING EXTRACELLULAR PROTEIN ARTP"/>
    <property type="match status" value="1"/>
</dbReference>
<protein>
    <submittedName>
        <fullName evidence="7">Amino acid ABC transporter substrate-binding protein</fullName>
    </submittedName>
</protein>
<dbReference type="EMBL" id="CP054257">
    <property type="protein sequence ID" value="QTQ12471.1"/>
    <property type="molecule type" value="Genomic_DNA"/>
</dbReference>
<evidence type="ECO:0000259" key="5">
    <source>
        <dbReference type="SMART" id="SM00062"/>
    </source>
</evidence>
<dbReference type="CDD" id="cd13530">
    <property type="entry name" value="PBP2_peptides_like"/>
    <property type="match status" value="1"/>
</dbReference>
<dbReference type="SMART" id="SM00062">
    <property type="entry name" value="PBPb"/>
    <property type="match status" value="1"/>
</dbReference>
<dbReference type="GO" id="GO:0030313">
    <property type="term" value="C:cell envelope"/>
    <property type="evidence" value="ECO:0007669"/>
    <property type="project" value="UniProtKB-SubCell"/>
</dbReference>
<dbReference type="GO" id="GO:0015276">
    <property type="term" value="F:ligand-gated monoatomic ion channel activity"/>
    <property type="evidence" value="ECO:0007669"/>
    <property type="project" value="InterPro"/>
</dbReference>